<gene>
    <name evidence="5" type="ORF">DFQ27_008887</name>
</gene>
<protein>
    <recommendedName>
        <fullName evidence="4">CAP-Gly domain-containing protein</fullName>
    </recommendedName>
</protein>
<sequence length="587" mass="66032">MTLENHTTQDSSNLPPVLHIGQRIEQATFRGTVRYIGPIASTEGEWAGIEWDEAVRGKHSGEHGDHKYFTCLFPGTGSFTRISKKITTGTEFLSEVKDRYVGDEQSLAKTKAQEDGMYLEGSNIKIELFDFERVREKQRNLSELTSISLNGSLLARAGDPEEARKALPKVEDLDVSSTLISSWSTVSQICGALPKLEILRVNRNRFVPLTETPMFGNAFQNVRVLTLNRIYMSWSELTLLEPSLPNLEVLQFGYNQLKTLNMSEDDDNTQDGVDNGQQQHQPLRKLAPTQFAKLKDLHLEGNGMQDWREIQRLSALPSLVSLDLSENAFEAIEGSDNGDGEYFSRLEVLRLPDNPLREWRSVDQLAAGYPALKTLWLTTPECIPKQVVTVEDLGPGSTQAQASALTKSLDAGSRTNIVARCPNLTMLNGNEITAKERMSSELYYLNYVGMATVGVDKELMKRYHPRYEALCEIHGAPDTSEETRKAQSEMLKDRLMTLKIAVRETEGGATKMTLERKLLETMTVRSLKNLVQKLAKLPALRQEICFWVPSPIKEGQMVKVVLADDLRMLSYYDVKDGQEMIAYDKTK</sequence>
<dbReference type="OrthoDB" id="5273213at2759"/>
<dbReference type="PROSITE" id="PS50245">
    <property type="entry name" value="CAP_GLY_2"/>
    <property type="match status" value="1"/>
</dbReference>
<dbReference type="GO" id="GO:0005737">
    <property type="term" value="C:cytoplasm"/>
    <property type="evidence" value="ECO:0007669"/>
    <property type="project" value="TreeGrafter"/>
</dbReference>
<dbReference type="InterPro" id="IPR003591">
    <property type="entry name" value="Leu-rich_rpt_typical-subtyp"/>
</dbReference>
<keyword evidence="3" id="KW-0143">Chaperone</keyword>
<dbReference type="PANTHER" id="PTHR15454">
    <property type="entry name" value="NISCHARIN RELATED"/>
    <property type="match status" value="1"/>
</dbReference>
<dbReference type="Gene3D" id="3.10.20.90">
    <property type="entry name" value="Phosphatidylinositol 3-kinase Catalytic Subunit, Chain A, domain 1"/>
    <property type="match status" value="1"/>
</dbReference>
<dbReference type="Pfam" id="PF01302">
    <property type="entry name" value="CAP_GLY"/>
    <property type="match status" value="1"/>
</dbReference>
<evidence type="ECO:0000313" key="6">
    <source>
        <dbReference type="Proteomes" id="UP000807716"/>
    </source>
</evidence>
<comment type="caution">
    <text evidence="5">The sequence shown here is derived from an EMBL/GenBank/DDBJ whole genome shotgun (WGS) entry which is preliminary data.</text>
</comment>
<evidence type="ECO:0000313" key="5">
    <source>
        <dbReference type="EMBL" id="KAG0267327.1"/>
    </source>
</evidence>
<dbReference type="SUPFAM" id="SSF52058">
    <property type="entry name" value="L domain-like"/>
    <property type="match status" value="1"/>
</dbReference>
<dbReference type="SUPFAM" id="SSF74924">
    <property type="entry name" value="Cap-Gly domain"/>
    <property type="match status" value="1"/>
</dbReference>
<accession>A0A9P6UB20</accession>
<dbReference type="Gene3D" id="3.80.10.10">
    <property type="entry name" value="Ribonuclease Inhibitor"/>
    <property type="match status" value="2"/>
</dbReference>
<reference evidence="5" key="1">
    <citation type="journal article" date="2020" name="Fungal Divers.">
        <title>Resolving the Mortierellaceae phylogeny through synthesis of multi-gene phylogenetics and phylogenomics.</title>
        <authorList>
            <person name="Vandepol N."/>
            <person name="Liber J."/>
            <person name="Desiro A."/>
            <person name="Na H."/>
            <person name="Kennedy M."/>
            <person name="Barry K."/>
            <person name="Grigoriev I.V."/>
            <person name="Miller A.N."/>
            <person name="O'Donnell K."/>
            <person name="Stajich J.E."/>
            <person name="Bonito G."/>
        </authorList>
    </citation>
    <scope>NUCLEOTIDE SEQUENCE</scope>
    <source>
        <strain evidence="5">BC1065</strain>
    </source>
</reference>
<organism evidence="5 6">
    <name type="scientific">Actinomortierella ambigua</name>
    <dbReference type="NCBI Taxonomy" id="1343610"/>
    <lineage>
        <taxon>Eukaryota</taxon>
        <taxon>Fungi</taxon>
        <taxon>Fungi incertae sedis</taxon>
        <taxon>Mucoromycota</taxon>
        <taxon>Mortierellomycotina</taxon>
        <taxon>Mortierellomycetes</taxon>
        <taxon>Mortierellales</taxon>
        <taxon>Mortierellaceae</taxon>
        <taxon>Actinomortierella</taxon>
    </lineage>
</organism>
<dbReference type="InterPro" id="IPR036859">
    <property type="entry name" value="CAP-Gly_dom_sf"/>
</dbReference>
<evidence type="ECO:0000256" key="3">
    <source>
        <dbReference type="ARBA" id="ARBA00023186"/>
    </source>
</evidence>
<keyword evidence="2" id="KW-0677">Repeat</keyword>
<dbReference type="InterPro" id="IPR029071">
    <property type="entry name" value="Ubiquitin-like_domsf"/>
</dbReference>
<keyword evidence="6" id="KW-1185">Reference proteome</keyword>
<evidence type="ECO:0000256" key="1">
    <source>
        <dbReference type="ARBA" id="ARBA00022614"/>
    </source>
</evidence>
<dbReference type="InterPro" id="IPR032675">
    <property type="entry name" value="LRR_dom_sf"/>
</dbReference>
<dbReference type="InterPro" id="IPR000938">
    <property type="entry name" value="CAP-Gly_domain"/>
</dbReference>
<feature type="domain" description="CAP-Gly" evidence="4">
    <location>
        <begin position="37"/>
        <end position="81"/>
    </location>
</feature>
<dbReference type="AlphaFoldDB" id="A0A9P6UB20"/>
<keyword evidence="1" id="KW-0433">Leucine-rich repeat</keyword>
<proteinExistence type="predicted"/>
<dbReference type="SMART" id="SM01052">
    <property type="entry name" value="CAP_GLY"/>
    <property type="match status" value="1"/>
</dbReference>
<evidence type="ECO:0000256" key="2">
    <source>
        <dbReference type="ARBA" id="ARBA00022737"/>
    </source>
</evidence>
<dbReference type="Gene3D" id="2.30.30.190">
    <property type="entry name" value="CAP Gly-rich-like domain"/>
    <property type="match status" value="1"/>
</dbReference>
<dbReference type="SUPFAM" id="SSF54236">
    <property type="entry name" value="Ubiquitin-like"/>
    <property type="match status" value="1"/>
</dbReference>
<evidence type="ECO:0000259" key="4">
    <source>
        <dbReference type="PROSITE" id="PS50245"/>
    </source>
</evidence>
<dbReference type="PANTHER" id="PTHR15454:SF56">
    <property type="entry name" value="PROTEIN PHOSPHATASE 1 REGULATORY SUBUNIT 7-RELATED"/>
    <property type="match status" value="1"/>
</dbReference>
<dbReference type="EMBL" id="JAAAJB010000077">
    <property type="protein sequence ID" value="KAG0267327.1"/>
    <property type="molecule type" value="Genomic_DNA"/>
</dbReference>
<dbReference type="Proteomes" id="UP000807716">
    <property type="component" value="Unassembled WGS sequence"/>
</dbReference>
<name>A0A9P6UB20_9FUNG</name>
<dbReference type="SMART" id="SM00369">
    <property type="entry name" value="LRR_TYP"/>
    <property type="match status" value="3"/>
</dbReference>